<dbReference type="Gene3D" id="2.160.20.10">
    <property type="entry name" value="Single-stranded right-handed beta-helix, Pectin lyase-like"/>
    <property type="match status" value="1"/>
</dbReference>
<feature type="domain" description="Right handed beta helix" evidence="2">
    <location>
        <begin position="155"/>
        <end position="272"/>
    </location>
</feature>
<evidence type="ECO:0000259" key="2">
    <source>
        <dbReference type="Pfam" id="PF13229"/>
    </source>
</evidence>
<dbReference type="RefSeq" id="WP_308456592.1">
    <property type="nucleotide sequence ID" value="NZ_JAJEQM010000011.1"/>
</dbReference>
<protein>
    <submittedName>
        <fullName evidence="3">Right-handed parallel beta-helix repeat-containing protein</fullName>
    </submittedName>
</protein>
<comment type="caution">
    <text evidence="3">The sequence shown here is derived from an EMBL/GenBank/DDBJ whole genome shotgun (WGS) entry which is preliminary data.</text>
</comment>
<dbReference type="EMBL" id="JAJEQM010000011">
    <property type="protein sequence ID" value="MCC2210918.1"/>
    <property type="molecule type" value="Genomic_DNA"/>
</dbReference>
<dbReference type="Pfam" id="PF13229">
    <property type="entry name" value="Beta_helix"/>
    <property type="match status" value="1"/>
</dbReference>
<dbReference type="InterPro" id="IPR006626">
    <property type="entry name" value="PbH1"/>
</dbReference>
<evidence type="ECO:0000256" key="1">
    <source>
        <dbReference type="SAM" id="SignalP"/>
    </source>
</evidence>
<name>A0AAE3DZP2_9FIRM</name>
<evidence type="ECO:0000313" key="3">
    <source>
        <dbReference type="EMBL" id="MCC2210918.1"/>
    </source>
</evidence>
<sequence length="506" mass="56141">MKKITALLTVLMMCMTFGADFVYAADSNSARNAVLQIRKEIDSHKSNIQSKNGELFKLTPEEIAEADFKNYDTSSVLLGTDLYEFSAGSVSNDIKGKDGTINTLAPNEYKVHSTIKYGKYPSIFNSDTVIKTSGGKRATLVADYSDDVPSYQIVKNVENLYVENIDFENFPMIKFENCDNIIFNNCSFSNFENNGIVFRDCSNIAILNSKFTNCGNQISDSSNSGYSIRIVGDAQSPAENVLIENCTFENSCGKTISFVGDVDDYVIRNNTINNSVWGAIDYWTPTVSGKYADVIENNVCKNIGFGKPSVNDTNALTSGVGCAAIFAGMGTSLPNTIVKNNVVQNCVETGIEGPYELVYHNTVKNTGENSVARYTGSTEAIYIKLTTEFEQKYIGNTIETRGLRCFSSYSNRDDEYKGIYILNNSMNLENTDASIACNYTRSDIEINCKKIKKIVIENNTGMMKDKKSVNIYTDKGYVMDYFSIHNPCMIGSVPEKARYCFNINNN</sequence>
<gene>
    <name evidence="3" type="ORF">LKE05_08985</name>
</gene>
<dbReference type="AlphaFoldDB" id="A0AAE3DZP2"/>
<proteinExistence type="predicted"/>
<reference evidence="3 4" key="1">
    <citation type="submission" date="2021-10" db="EMBL/GenBank/DDBJ databases">
        <title>Anaerobic single-cell dispensing facilitates the cultivation of human gut bacteria.</title>
        <authorList>
            <person name="Afrizal A."/>
        </authorList>
    </citation>
    <scope>NUCLEOTIDE SEQUENCE [LARGE SCALE GENOMIC DNA]</scope>
    <source>
        <strain evidence="3 4">CLA-AA-H232</strain>
    </source>
</reference>
<organism evidence="3 4">
    <name type="scientific">Hominilimicola fabiformis</name>
    <dbReference type="NCBI Taxonomy" id="2885356"/>
    <lineage>
        <taxon>Bacteria</taxon>
        <taxon>Bacillati</taxon>
        <taxon>Bacillota</taxon>
        <taxon>Clostridia</taxon>
        <taxon>Eubacteriales</taxon>
        <taxon>Oscillospiraceae</taxon>
        <taxon>Hominilimicola</taxon>
    </lineage>
</organism>
<dbReference type="SUPFAM" id="SSF51126">
    <property type="entry name" value="Pectin lyase-like"/>
    <property type="match status" value="1"/>
</dbReference>
<dbReference type="InterPro" id="IPR012334">
    <property type="entry name" value="Pectin_lyas_fold"/>
</dbReference>
<accession>A0AAE3DZP2</accession>
<dbReference type="SMART" id="SM00710">
    <property type="entry name" value="PbH1"/>
    <property type="match status" value="5"/>
</dbReference>
<dbReference type="InterPro" id="IPR011050">
    <property type="entry name" value="Pectin_lyase_fold/virulence"/>
</dbReference>
<dbReference type="Proteomes" id="UP001198242">
    <property type="component" value="Unassembled WGS sequence"/>
</dbReference>
<keyword evidence="4" id="KW-1185">Reference proteome</keyword>
<feature type="signal peptide" evidence="1">
    <location>
        <begin position="1"/>
        <end position="24"/>
    </location>
</feature>
<feature type="chain" id="PRO_5042226618" evidence="1">
    <location>
        <begin position="25"/>
        <end position="506"/>
    </location>
</feature>
<evidence type="ECO:0000313" key="4">
    <source>
        <dbReference type="Proteomes" id="UP001198242"/>
    </source>
</evidence>
<dbReference type="InterPro" id="IPR039448">
    <property type="entry name" value="Beta_helix"/>
</dbReference>
<keyword evidence="1" id="KW-0732">Signal</keyword>